<dbReference type="Gene3D" id="2.30.30.1020">
    <property type="entry name" value="CCR4-NOT complex subunit 2/3/5, C-terminal domain"/>
    <property type="match status" value="1"/>
</dbReference>
<feature type="region of interest" description="Disordered" evidence="4">
    <location>
        <begin position="71"/>
        <end position="94"/>
    </location>
</feature>
<evidence type="ECO:0000256" key="3">
    <source>
        <dbReference type="ARBA" id="ARBA00023163"/>
    </source>
</evidence>
<organism evidence="6 7">
    <name type="scientific">Nadsonia fulvescens var. elongata DSM 6958</name>
    <dbReference type="NCBI Taxonomy" id="857566"/>
    <lineage>
        <taxon>Eukaryota</taxon>
        <taxon>Fungi</taxon>
        <taxon>Dikarya</taxon>
        <taxon>Ascomycota</taxon>
        <taxon>Saccharomycotina</taxon>
        <taxon>Dipodascomycetes</taxon>
        <taxon>Dipodascales</taxon>
        <taxon>Dipodascales incertae sedis</taxon>
        <taxon>Nadsonia</taxon>
    </lineage>
</organism>
<evidence type="ECO:0000259" key="5">
    <source>
        <dbReference type="Pfam" id="PF04153"/>
    </source>
</evidence>
<dbReference type="GO" id="GO:0006355">
    <property type="term" value="P:regulation of DNA-templated transcription"/>
    <property type="evidence" value="ECO:0007669"/>
    <property type="project" value="InterPro"/>
</dbReference>
<feature type="compositionally biased region" description="Low complexity" evidence="4">
    <location>
        <begin position="19"/>
        <end position="30"/>
    </location>
</feature>
<dbReference type="PANTHER" id="PTHR23326">
    <property type="entry name" value="CCR4 NOT-RELATED"/>
    <property type="match status" value="1"/>
</dbReference>
<dbReference type="EMBL" id="KV454407">
    <property type="protein sequence ID" value="ODQ67009.1"/>
    <property type="molecule type" value="Genomic_DNA"/>
</dbReference>
<feature type="compositionally biased region" description="Basic and acidic residues" evidence="4">
    <location>
        <begin position="196"/>
        <end position="209"/>
    </location>
</feature>
<protein>
    <recommendedName>
        <fullName evidence="5">NOT2/NOT3/NOT5 C-terminal domain-containing protein</fullName>
    </recommendedName>
</protein>
<dbReference type="STRING" id="857566.A0A1E3PNK1"/>
<keyword evidence="3" id="KW-0804">Transcription</keyword>
<feature type="region of interest" description="Disordered" evidence="4">
    <location>
        <begin position="187"/>
        <end position="209"/>
    </location>
</feature>
<proteinExistence type="inferred from homology"/>
<dbReference type="GO" id="GO:0000289">
    <property type="term" value="P:nuclear-transcribed mRNA poly(A) tail shortening"/>
    <property type="evidence" value="ECO:0007669"/>
    <property type="project" value="UniProtKB-ARBA"/>
</dbReference>
<keyword evidence="2" id="KW-0805">Transcription regulation</keyword>
<evidence type="ECO:0000256" key="1">
    <source>
        <dbReference type="ARBA" id="ARBA00007682"/>
    </source>
</evidence>
<evidence type="ECO:0000313" key="7">
    <source>
        <dbReference type="Proteomes" id="UP000095009"/>
    </source>
</evidence>
<dbReference type="InterPro" id="IPR040168">
    <property type="entry name" value="Not2/3/5"/>
</dbReference>
<feature type="domain" description="NOT2/NOT3/NOT5 C-terminal" evidence="5">
    <location>
        <begin position="256"/>
        <end position="377"/>
    </location>
</feature>
<accession>A0A1E3PNK1</accession>
<dbReference type="InterPro" id="IPR038635">
    <property type="entry name" value="CCR4-NOT_su2/3/5_C_sf"/>
</dbReference>
<evidence type="ECO:0000256" key="2">
    <source>
        <dbReference type="ARBA" id="ARBA00023015"/>
    </source>
</evidence>
<dbReference type="AlphaFoldDB" id="A0A1E3PNK1"/>
<comment type="similarity">
    <text evidence="1">Belongs to the CNOT2/3/5 family.</text>
</comment>
<feature type="compositionally biased region" description="Polar residues" evidence="4">
    <location>
        <begin position="1"/>
        <end position="18"/>
    </location>
</feature>
<dbReference type="OrthoDB" id="25391at2759"/>
<dbReference type="Pfam" id="PF04153">
    <property type="entry name" value="NOT2_3_5_C"/>
    <property type="match status" value="1"/>
</dbReference>
<evidence type="ECO:0000313" key="6">
    <source>
        <dbReference type="EMBL" id="ODQ67009.1"/>
    </source>
</evidence>
<keyword evidence="7" id="KW-1185">Reference proteome</keyword>
<sequence length="379" mass="40274">MNRQGNTQLWGTGGFTQQSGLRSASSSSHSTTNINEFPALGAAIPLSSSNHSQSHVPSGFAAIAASGNFGSPRLSASSPGPGKPPGLAGNNGNRTVAQIVGSSGVNMANSINPVGSIASSSEDFPALPGAASKNVSDSIKANNSASPVSKSTIVNSAALPNSSSINSSSSALANGFSNANTVNSAVSVSEKSTQLKAEKPISKSKREPTKLSDNYGLTGLLSVIRQENSSQMATAIGNDLTNMGLDMNPSEEPLSKAFASPWSETELTPPPVPDFKLPSCYLVNSLPLQEQRLVAFDDETLFYLFYTLSRDQMQELAAVELTNRNWRYHKELQLWLTKDPMSEPIQQNPQAEVGVYIFFDPKSWSKVKKEYVLNYHAIA</sequence>
<feature type="compositionally biased region" description="Low complexity" evidence="4">
    <location>
        <begin position="74"/>
        <end position="93"/>
    </location>
</feature>
<dbReference type="GO" id="GO:0030015">
    <property type="term" value="C:CCR4-NOT core complex"/>
    <property type="evidence" value="ECO:0007669"/>
    <property type="project" value="InterPro"/>
</dbReference>
<dbReference type="Proteomes" id="UP000095009">
    <property type="component" value="Unassembled WGS sequence"/>
</dbReference>
<feature type="region of interest" description="Disordered" evidence="4">
    <location>
        <begin position="1"/>
        <end position="30"/>
    </location>
</feature>
<name>A0A1E3PNK1_9ASCO</name>
<reference evidence="6 7" key="1">
    <citation type="journal article" date="2016" name="Proc. Natl. Acad. Sci. U.S.A.">
        <title>Comparative genomics of biotechnologically important yeasts.</title>
        <authorList>
            <person name="Riley R."/>
            <person name="Haridas S."/>
            <person name="Wolfe K.H."/>
            <person name="Lopes M.R."/>
            <person name="Hittinger C.T."/>
            <person name="Goeker M."/>
            <person name="Salamov A.A."/>
            <person name="Wisecaver J.H."/>
            <person name="Long T.M."/>
            <person name="Calvey C.H."/>
            <person name="Aerts A.L."/>
            <person name="Barry K.W."/>
            <person name="Choi C."/>
            <person name="Clum A."/>
            <person name="Coughlan A.Y."/>
            <person name="Deshpande S."/>
            <person name="Douglass A.P."/>
            <person name="Hanson S.J."/>
            <person name="Klenk H.-P."/>
            <person name="LaButti K.M."/>
            <person name="Lapidus A."/>
            <person name="Lindquist E.A."/>
            <person name="Lipzen A.M."/>
            <person name="Meier-Kolthoff J.P."/>
            <person name="Ohm R.A."/>
            <person name="Otillar R.P."/>
            <person name="Pangilinan J.L."/>
            <person name="Peng Y."/>
            <person name="Rokas A."/>
            <person name="Rosa C.A."/>
            <person name="Scheuner C."/>
            <person name="Sibirny A.A."/>
            <person name="Slot J.C."/>
            <person name="Stielow J.B."/>
            <person name="Sun H."/>
            <person name="Kurtzman C.P."/>
            <person name="Blackwell M."/>
            <person name="Grigoriev I.V."/>
            <person name="Jeffries T.W."/>
        </authorList>
    </citation>
    <scope>NUCLEOTIDE SEQUENCE [LARGE SCALE GENOMIC DNA]</scope>
    <source>
        <strain evidence="6 7">DSM 6958</strain>
    </source>
</reference>
<evidence type="ECO:0000256" key="4">
    <source>
        <dbReference type="SAM" id="MobiDB-lite"/>
    </source>
</evidence>
<gene>
    <name evidence="6" type="ORF">NADFUDRAFT_49460</name>
</gene>
<dbReference type="InterPro" id="IPR007282">
    <property type="entry name" value="NOT2/3/5_C"/>
</dbReference>